<dbReference type="GO" id="GO:0004386">
    <property type="term" value="F:helicase activity"/>
    <property type="evidence" value="ECO:0007669"/>
    <property type="project" value="UniProtKB-KW"/>
</dbReference>
<dbReference type="AlphaFoldDB" id="A0A1R2C609"/>
<dbReference type="GO" id="GO:0005694">
    <property type="term" value="C:chromosome"/>
    <property type="evidence" value="ECO:0007669"/>
    <property type="project" value="UniProtKB-ARBA"/>
</dbReference>
<sequence length="1106" mass="127006">MNKKKVPDIIDLLNEINSPEKNDPVVIDITKETNAKNPPNIKISTKNFIQTSLSSSIPQVSNIKIPHPNPSLKKPDSKPPINEAKISQPISSPKKNISEDLREKYRDVKLIELDNESESNPTDIFKKRMPATPLSFENIIYPLPPKANQASDKKPNKSLFDVIQARSNPSHSSALMLSKAVNEKKEAAALEGLIKWKKTQIVSDLPEKREISGPTDDPIKKPKDQKTQNKEFLKNQNQTIFDATAFVEKQKKIAQEERKREQIEKKIREKKRLDESKYQESMKNYKYTPVIDDKNSENERAKRKANINETSSFFNNLLRIDIKNLAESFSEYEVLPLHFNNGAEYIEKFEIPFFGEIRGEIVSALQQNNMSEYCIVELSCHSTQKSFGFLSVKGRIGGMFDYYQRVQPDDLLLIIPYVQEDDKKFTTKFENWGYKGTMTLGFVEKTKFQGLYMIKILENSLDEFSGELGFTSAETVSKQCRVFIIDSCTTMLREYKMIRNAEFLELGNAILNPSKNAFPIIKTQEVEDFLKAVENYYNPSQIAAIERSCSVISGVVLLQGPPGTGKTHTIRGILSGIMDKYKDQVKILVCAPSNAAIDEIARRVVVDNLYGHDGTIKKNLNYLRIGNVKKSAIDIREGKKSIRETPPEVEEITLAHKTEKEIEGDITSAKLLSLISDQEKIEKMLQIARKNKSKDQVISLEEKKSENLQCLFKEKFSNKDAVDKKKQVESNILNRANIVFTTLSGAAGKEMVYLKHDFDYVIIDEACQSVELSTLIPLQYNAKVAILVGDPNQLPATIFSNYSKKSKYDRSLFERLMDGGCQLNMLCTQYRMLKEICDFPSMTFYDNQLETFEENDRNQAPRWIINKGMWIFNLVTSQESRSTNETSISNTNEAEFIGKLYHFLAPLHQKRLNIGIITPYKKQVVIIREYFKNFYENDWKIDLEVNTVDGFQGREKDVIIFSSVRSGNTVGFLSDKRRMNVAITRAKYALWIIGSVSCLENNNYWGRLVNYCKERNRIINCRAFTEVEDFFIPGQMMDIDYVEEKIVEKKQEPKICEKKKIENKIVRLPVSKEVKKVEMVEEKVKEKEKTYKSLFDSIIQRAGTKK</sequence>
<dbReference type="InterPro" id="IPR041677">
    <property type="entry name" value="DNA2/NAM7_AAA_11"/>
</dbReference>
<keyword evidence="2" id="KW-0378">Hydrolase</keyword>
<evidence type="ECO:0000256" key="2">
    <source>
        <dbReference type="ARBA" id="ARBA00022801"/>
    </source>
</evidence>
<feature type="region of interest" description="Disordered" evidence="6">
    <location>
        <begin position="59"/>
        <end position="97"/>
    </location>
</feature>
<dbReference type="GO" id="GO:0016787">
    <property type="term" value="F:hydrolase activity"/>
    <property type="evidence" value="ECO:0007669"/>
    <property type="project" value="UniProtKB-KW"/>
</dbReference>
<evidence type="ECO:0000313" key="9">
    <source>
        <dbReference type="EMBL" id="OMJ84448.1"/>
    </source>
</evidence>
<evidence type="ECO:0000256" key="6">
    <source>
        <dbReference type="SAM" id="MobiDB-lite"/>
    </source>
</evidence>
<dbReference type="Gene3D" id="3.40.50.300">
    <property type="entry name" value="P-loop containing nucleotide triphosphate hydrolases"/>
    <property type="match status" value="2"/>
</dbReference>
<dbReference type="Proteomes" id="UP000187209">
    <property type="component" value="Unassembled WGS sequence"/>
</dbReference>
<dbReference type="FunFam" id="3.40.50.300:FF:000326">
    <property type="entry name" value="P-loop containing nucleoside triphosphate hydrolase"/>
    <property type="match status" value="1"/>
</dbReference>
<feature type="region of interest" description="Disordered" evidence="6">
    <location>
        <begin position="206"/>
        <end position="226"/>
    </location>
</feature>
<feature type="domain" description="DNA2/NAM7 helicase-like C-terminal" evidence="8">
    <location>
        <begin position="808"/>
        <end position="996"/>
    </location>
</feature>
<gene>
    <name evidence="9" type="ORF">SteCoe_14461</name>
</gene>
<keyword evidence="1" id="KW-0547">Nucleotide-binding</keyword>
<feature type="coiled-coil region" evidence="5">
    <location>
        <begin position="246"/>
        <end position="276"/>
    </location>
</feature>
<dbReference type="InterPro" id="IPR045055">
    <property type="entry name" value="DNA2/NAM7-like"/>
</dbReference>
<dbReference type="InterPro" id="IPR027417">
    <property type="entry name" value="P-loop_NTPase"/>
</dbReference>
<evidence type="ECO:0008006" key="11">
    <source>
        <dbReference type="Google" id="ProtNLM"/>
    </source>
</evidence>
<evidence type="ECO:0000256" key="4">
    <source>
        <dbReference type="ARBA" id="ARBA00022840"/>
    </source>
</evidence>
<dbReference type="Pfam" id="PF13086">
    <property type="entry name" value="AAA_11"/>
    <property type="match status" value="1"/>
</dbReference>
<dbReference type="GO" id="GO:0005524">
    <property type="term" value="F:ATP binding"/>
    <property type="evidence" value="ECO:0007669"/>
    <property type="project" value="UniProtKB-KW"/>
</dbReference>
<evidence type="ECO:0000259" key="7">
    <source>
        <dbReference type="Pfam" id="PF13086"/>
    </source>
</evidence>
<dbReference type="InterPro" id="IPR047187">
    <property type="entry name" value="SF1_C_Upf1"/>
</dbReference>
<feature type="domain" description="DNA2/NAM7 helicase helicase" evidence="7">
    <location>
        <begin position="537"/>
        <end position="801"/>
    </location>
</feature>
<evidence type="ECO:0000256" key="1">
    <source>
        <dbReference type="ARBA" id="ARBA00022741"/>
    </source>
</evidence>
<accession>A0A1R2C609</accession>
<keyword evidence="4" id="KW-0067">ATP-binding</keyword>
<dbReference type="OrthoDB" id="6513042at2759"/>
<dbReference type="CDD" id="cd18042">
    <property type="entry name" value="DEXXQc_SETX"/>
    <property type="match status" value="1"/>
</dbReference>
<organism evidence="9 10">
    <name type="scientific">Stentor coeruleus</name>
    <dbReference type="NCBI Taxonomy" id="5963"/>
    <lineage>
        <taxon>Eukaryota</taxon>
        <taxon>Sar</taxon>
        <taxon>Alveolata</taxon>
        <taxon>Ciliophora</taxon>
        <taxon>Postciliodesmatophora</taxon>
        <taxon>Heterotrichea</taxon>
        <taxon>Heterotrichida</taxon>
        <taxon>Stentoridae</taxon>
        <taxon>Stentor</taxon>
    </lineage>
</organism>
<dbReference type="EMBL" id="MPUH01000269">
    <property type="protein sequence ID" value="OMJ84448.1"/>
    <property type="molecule type" value="Genomic_DNA"/>
</dbReference>
<protein>
    <recommendedName>
        <fullName evidence="11">AAA+ ATPase domain-containing protein</fullName>
    </recommendedName>
</protein>
<evidence type="ECO:0000256" key="3">
    <source>
        <dbReference type="ARBA" id="ARBA00022806"/>
    </source>
</evidence>
<dbReference type="SUPFAM" id="SSF52540">
    <property type="entry name" value="P-loop containing nucleoside triphosphate hydrolases"/>
    <property type="match status" value="1"/>
</dbReference>
<dbReference type="InterPro" id="IPR041679">
    <property type="entry name" value="DNA2/NAM7-like_C"/>
</dbReference>
<name>A0A1R2C609_9CILI</name>
<evidence type="ECO:0000256" key="5">
    <source>
        <dbReference type="SAM" id="Coils"/>
    </source>
</evidence>
<dbReference type="PANTHER" id="PTHR10887">
    <property type="entry name" value="DNA2/NAM7 HELICASE FAMILY"/>
    <property type="match status" value="1"/>
</dbReference>
<keyword evidence="5" id="KW-0175">Coiled coil</keyword>
<reference evidence="9 10" key="1">
    <citation type="submission" date="2016-11" db="EMBL/GenBank/DDBJ databases">
        <title>The macronuclear genome of Stentor coeruleus: a giant cell with tiny introns.</title>
        <authorList>
            <person name="Slabodnick M."/>
            <person name="Ruby J.G."/>
            <person name="Reiff S.B."/>
            <person name="Swart E.C."/>
            <person name="Gosai S."/>
            <person name="Prabakaran S."/>
            <person name="Witkowska E."/>
            <person name="Larue G.E."/>
            <person name="Fisher S."/>
            <person name="Freeman R.M."/>
            <person name="Gunawardena J."/>
            <person name="Chu W."/>
            <person name="Stover N.A."/>
            <person name="Gregory B.D."/>
            <person name="Nowacki M."/>
            <person name="Derisi J."/>
            <person name="Roy S.W."/>
            <person name="Marshall W.F."/>
            <person name="Sood P."/>
        </authorList>
    </citation>
    <scope>NUCLEOTIDE SEQUENCE [LARGE SCALE GENOMIC DNA]</scope>
    <source>
        <strain evidence="9">WM001</strain>
    </source>
</reference>
<proteinExistence type="predicted"/>
<dbReference type="PANTHER" id="PTHR10887:SF495">
    <property type="entry name" value="HELICASE SENATAXIN ISOFORM X1-RELATED"/>
    <property type="match status" value="1"/>
</dbReference>
<evidence type="ECO:0000259" key="8">
    <source>
        <dbReference type="Pfam" id="PF13087"/>
    </source>
</evidence>
<dbReference type="CDD" id="cd18808">
    <property type="entry name" value="SF1_C_Upf1"/>
    <property type="match status" value="1"/>
</dbReference>
<evidence type="ECO:0000313" key="10">
    <source>
        <dbReference type="Proteomes" id="UP000187209"/>
    </source>
</evidence>
<keyword evidence="3" id="KW-0347">Helicase</keyword>
<dbReference type="Pfam" id="PF13087">
    <property type="entry name" value="AAA_12"/>
    <property type="match status" value="1"/>
</dbReference>
<keyword evidence="10" id="KW-1185">Reference proteome</keyword>
<comment type="caution">
    <text evidence="9">The sequence shown here is derived from an EMBL/GenBank/DDBJ whole genome shotgun (WGS) entry which is preliminary data.</text>
</comment>